<accession>A0A915E5M8</accession>
<reference evidence="3" key="1">
    <citation type="submission" date="2022-11" db="UniProtKB">
        <authorList>
            <consortium name="WormBaseParasite"/>
        </authorList>
    </citation>
    <scope>IDENTIFICATION</scope>
</reference>
<dbReference type="Proteomes" id="UP000887574">
    <property type="component" value="Unplaced"/>
</dbReference>
<evidence type="ECO:0000256" key="1">
    <source>
        <dbReference type="SAM" id="MobiDB-lite"/>
    </source>
</evidence>
<organism evidence="2 3">
    <name type="scientific">Ditylenchus dipsaci</name>
    <dbReference type="NCBI Taxonomy" id="166011"/>
    <lineage>
        <taxon>Eukaryota</taxon>
        <taxon>Metazoa</taxon>
        <taxon>Ecdysozoa</taxon>
        <taxon>Nematoda</taxon>
        <taxon>Chromadorea</taxon>
        <taxon>Rhabditida</taxon>
        <taxon>Tylenchina</taxon>
        <taxon>Tylenchomorpha</taxon>
        <taxon>Sphaerularioidea</taxon>
        <taxon>Anguinidae</taxon>
        <taxon>Anguininae</taxon>
        <taxon>Ditylenchus</taxon>
    </lineage>
</organism>
<dbReference type="WBParaSite" id="jg26037">
    <property type="protein sequence ID" value="jg26037"/>
    <property type="gene ID" value="jg26037"/>
</dbReference>
<dbReference type="AlphaFoldDB" id="A0A915E5M8"/>
<feature type="region of interest" description="Disordered" evidence="1">
    <location>
        <begin position="71"/>
        <end position="93"/>
    </location>
</feature>
<feature type="region of interest" description="Disordered" evidence="1">
    <location>
        <begin position="1"/>
        <end position="23"/>
    </location>
</feature>
<proteinExistence type="predicted"/>
<protein>
    <submittedName>
        <fullName evidence="3">Uncharacterized protein</fullName>
    </submittedName>
</protein>
<feature type="compositionally biased region" description="Low complexity" evidence="1">
    <location>
        <begin position="71"/>
        <end position="81"/>
    </location>
</feature>
<evidence type="ECO:0000313" key="2">
    <source>
        <dbReference type="Proteomes" id="UP000887574"/>
    </source>
</evidence>
<sequence length="222" mass="24805">MGNCCPKNSKNKEASIRTSGGDQRVNVQDHQFSDQLSVKALKAKIARVLSCPLIHQQAVRTKNNLTTLEDSSLSIDPSASSENKNKLTPLGDSSFIWSTPPSKSVRQDCTSPEARLEAGQEGKSADIVQNISMLLVTKRVEDIMLFSKSNLELVNLRYGTPAEQFWDSHLEFQPEEHCIRIQSFLMSGPVIVSQFRGLNASNIIRGIKYQFKSTFARDLTFR</sequence>
<keyword evidence="2" id="KW-1185">Reference proteome</keyword>
<evidence type="ECO:0000313" key="3">
    <source>
        <dbReference type="WBParaSite" id="jg26037"/>
    </source>
</evidence>
<name>A0A915E5M8_9BILA</name>